<evidence type="ECO:0000256" key="2">
    <source>
        <dbReference type="ARBA" id="ARBA00006898"/>
    </source>
</evidence>
<evidence type="ECO:0000313" key="10">
    <source>
        <dbReference type="Proteomes" id="UP000091956"/>
    </source>
</evidence>
<dbReference type="InterPro" id="IPR038846">
    <property type="entry name" value="RPC9"/>
</dbReference>
<evidence type="ECO:0000256" key="7">
    <source>
        <dbReference type="SAM" id="MobiDB-lite"/>
    </source>
</evidence>
<dbReference type="SMART" id="SM00657">
    <property type="entry name" value="RPOL4c"/>
    <property type="match status" value="1"/>
</dbReference>
<reference evidence="10" key="2">
    <citation type="journal article" date="2018" name="Nat. Commun.">
        <title>Extreme sensitivity to ultraviolet light in the fungal pathogen causing white-nose syndrome of bats.</title>
        <authorList>
            <person name="Palmer J.M."/>
            <person name="Drees K.P."/>
            <person name="Foster J.T."/>
            <person name="Lindner D.L."/>
        </authorList>
    </citation>
    <scope>NUCLEOTIDE SEQUENCE [LARGE SCALE GENOMIC DNA]</scope>
    <source>
        <strain evidence="10">UAMH 10579</strain>
    </source>
</reference>
<dbReference type="InterPro" id="IPR005574">
    <property type="entry name" value="Rpb4/RPC9"/>
</dbReference>
<dbReference type="GO" id="GO:0005666">
    <property type="term" value="C:RNA polymerase III complex"/>
    <property type="evidence" value="ECO:0007669"/>
    <property type="project" value="InterPro"/>
</dbReference>
<keyword evidence="6" id="KW-0539">Nucleus</keyword>
<dbReference type="EMBL" id="KV460238">
    <property type="protein sequence ID" value="OBT95102.1"/>
    <property type="molecule type" value="Genomic_DNA"/>
</dbReference>
<dbReference type="InterPro" id="IPR006590">
    <property type="entry name" value="RNA_pol_Rpb4/RPC9_core"/>
</dbReference>
<dbReference type="InterPro" id="IPR038324">
    <property type="entry name" value="Rpb4/RPC9_sf"/>
</dbReference>
<name>A0A1B8GGZ6_9PEZI</name>
<evidence type="ECO:0000256" key="1">
    <source>
        <dbReference type="ARBA" id="ARBA00004123"/>
    </source>
</evidence>
<sequence length="170" mass="19679">MKILEAQSAVLTNYEVFTHLSELRERYAKERKNKRGPGNLQTIVMELMDYFEKPPSPLGSKPLPYNKDTIRTLLERLRPYDLTKAEIIMIMNNRPMSPAVLNILIQEFDDRFYEDVDGIRDDILNIVAEVLGTPDQKDRQIMAAEASGHREKDNEAKLARNEDIKMEGQQ</sequence>
<dbReference type="Gene3D" id="1.20.1250.40">
    <property type="match status" value="1"/>
</dbReference>
<keyword evidence="5" id="KW-0804">Transcription</keyword>
<dbReference type="Proteomes" id="UP000091956">
    <property type="component" value="Unassembled WGS sequence"/>
</dbReference>
<dbReference type="SUPFAM" id="SSF47819">
    <property type="entry name" value="HRDC-like"/>
    <property type="match status" value="1"/>
</dbReference>
<evidence type="ECO:0000259" key="8">
    <source>
        <dbReference type="SMART" id="SM00657"/>
    </source>
</evidence>
<evidence type="ECO:0000256" key="3">
    <source>
        <dbReference type="ARBA" id="ARBA00016672"/>
    </source>
</evidence>
<dbReference type="STRING" id="342668.A0A1B8GGZ6"/>
<dbReference type="GO" id="GO:0000166">
    <property type="term" value="F:nucleotide binding"/>
    <property type="evidence" value="ECO:0007669"/>
    <property type="project" value="InterPro"/>
</dbReference>
<reference evidence="9 10" key="1">
    <citation type="submission" date="2016-03" db="EMBL/GenBank/DDBJ databases">
        <title>Comparative genomics of Pseudogymnoascus destructans, the fungus causing white-nose syndrome of bats.</title>
        <authorList>
            <person name="Palmer J.M."/>
            <person name="Drees K.P."/>
            <person name="Foster J.T."/>
            <person name="Lindner D.L."/>
        </authorList>
    </citation>
    <scope>NUCLEOTIDE SEQUENCE [LARGE SCALE GENOMIC DNA]</scope>
    <source>
        <strain evidence="9 10">UAMH 10579</strain>
    </source>
</reference>
<dbReference type="PANTHER" id="PTHR15561">
    <property type="entry name" value="CALCITONIN GENE-RELATED PEPTIDE-RECEPTOR COMPONENT PROTEIN"/>
    <property type="match status" value="1"/>
</dbReference>
<protein>
    <recommendedName>
        <fullName evidence="3">DNA-directed RNA polymerase III subunit RPC9</fullName>
    </recommendedName>
</protein>
<feature type="compositionally biased region" description="Basic and acidic residues" evidence="7">
    <location>
        <begin position="147"/>
        <end position="170"/>
    </location>
</feature>
<dbReference type="PANTHER" id="PTHR15561:SF0">
    <property type="entry name" value="DNA-DIRECTED RNA POLYMERASE III SUBUNIT RPC9"/>
    <property type="match status" value="1"/>
</dbReference>
<dbReference type="InterPro" id="IPR010997">
    <property type="entry name" value="HRDC-like_sf"/>
</dbReference>
<feature type="domain" description="RNA polymerase Rpb4/RPC9 core" evidence="8">
    <location>
        <begin position="1"/>
        <end position="130"/>
    </location>
</feature>
<dbReference type="RefSeq" id="XP_018128835.1">
    <property type="nucleotide sequence ID" value="XM_018276803.2"/>
</dbReference>
<evidence type="ECO:0000256" key="5">
    <source>
        <dbReference type="ARBA" id="ARBA00023163"/>
    </source>
</evidence>
<dbReference type="GeneID" id="28840754"/>
<keyword evidence="10" id="KW-1185">Reference proteome</keyword>
<evidence type="ECO:0000256" key="6">
    <source>
        <dbReference type="ARBA" id="ARBA00023242"/>
    </source>
</evidence>
<organism evidence="9 10">
    <name type="scientific">Pseudogymnoascus verrucosus</name>
    <dbReference type="NCBI Taxonomy" id="342668"/>
    <lineage>
        <taxon>Eukaryota</taxon>
        <taxon>Fungi</taxon>
        <taxon>Dikarya</taxon>
        <taxon>Ascomycota</taxon>
        <taxon>Pezizomycotina</taxon>
        <taxon>Leotiomycetes</taxon>
        <taxon>Thelebolales</taxon>
        <taxon>Thelebolaceae</taxon>
        <taxon>Pseudogymnoascus</taxon>
    </lineage>
</organism>
<evidence type="ECO:0000256" key="4">
    <source>
        <dbReference type="ARBA" id="ARBA00022478"/>
    </source>
</evidence>
<dbReference type="Pfam" id="PF03874">
    <property type="entry name" value="RNA_pol_Rpb4"/>
    <property type="match status" value="1"/>
</dbReference>
<comment type="similarity">
    <text evidence="2">Belongs to the eukaryotic RPC9 RNA polymerase subunit family.</text>
</comment>
<keyword evidence="4" id="KW-0240">DNA-directed RNA polymerase</keyword>
<accession>A0A1B8GGZ6</accession>
<dbReference type="OrthoDB" id="1746530at2759"/>
<proteinExistence type="inferred from homology"/>
<gene>
    <name evidence="9" type="ORF">VE01_07368</name>
</gene>
<dbReference type="AlphaFoldDB" id="A0A1B8GGZ6"/>
<comment type="subcellular location">
    <subcellularLocation>
        <location evidence="1">Nucleus</location>
    </subcellularLocation>
</comment>
<feature type="region of interest" description="Disordered" evidence="7">
    <location>
        <begin position="144"/>
        <end position="170"/>
    </location>
</feature>
<evidence type="ECO:0000313" key="9">
    <source>
        <dbReference type="EMBL" id="OBT95102.1"/>
    </source>
</evidence>
<dbReference type="GO" id="GO:0006384">
    <property type="term" value="P:transcription initiation at RNA polymerase III promoter"/>
    <property type="evidence" value="ECO:0007669"/>
    <property type="project" value="InterPro"/>
</dbReference>